<evidence type="ECO:0000313" key="4">
    <source>
        <dbReference type="EMBL" id="KAF2027432.1"/>
    </source>
</evidence>
<feature type="domain" description="Scytalone dehydratase-like" evidence="3">
    <location>
        <begin position="6"/>
        <end position="153"/>
    </location>
</feature>
<dbReference type="Proteomes" id="UP000799777">
    <property type="component" value="Unassembled WGS sequence"/>
</dbReference>
<keyword evidence="2" id="KW-0456">Lyase</keyword>
<name>A0A9P4H4J7_9PLEO</name>
<evidence type="ECO:0000313" key="5">
    <source>
        <dbReference type="Proteomes" id="UP000799777"/>
    </source>
</evidence>
<dbReference type="OrthoDB" id="5281072at2759"/>
<dbReference type="SUPFAM" id="SSF54427">
    <property type="entry name" value="NTF2-like"/>
    <property type="match status" value="1"/>
</dbReference>
<accession>A0A9P4H4J7</accession>
<dbReference type="Pfam" id="PF02982">
    <property type="entry name" value="Scytalone_dh"/>
    <property type="match status" value="1"/>
</dbReference>
<feature type="non-terminal residue" evidence="4">
    <location>
        <position position="1"/>
    </location>
</feature>
<dbReference type="AlphaFoldDB" id="A0A9P4H4J7"/>
<dbReference type="Gene3D" id="3.10.450.50">
    <property type="match status" value="1"/>
</dbReference>
<keyword evidence="5" id="KW-1185">Reference proteome</keyword>
<gene>
    <name evidence="4" type="ORF">EK21DRAFT_71940</name>
</gene>
<reference evidence="4" key="1">
    <citation type="journal article" date="2020" name="Stud. Mycol.">
        <title>101 Dothideomycetes genomes: a test case for predicting lifestyles and emergence of pathogens.</title>
        <authorList>
            <person name="Haridas S."/>
            <person name="Albert R."/>
            <person name="Binder M."/>
            <person name="Bloem J."/>
            <person name="Labutti K."/>
            <person name="Salamov A."/>
            <person name="Andreopoulos B."/>
            <person name="Baker S."/>
            <person name="Barry K."/>
            <person name="Bills G."/>
            <person name="Bluhm B."/>
            <person name="Cannon C."/>
            <person name="Castanera R."/>
            <person name="Culley D."/>
            <person name="Daum C."/>
            <person name="Ezra D."/>
            <person name="Gonzalez J."/>
            <person name="Henrissat B."/>
            <person name="Kuo A."/>
            <person name="Liang C."/>
            <person name="Lipzen A."/>
            <person name="Lutzoni F."/>
            <person name="Magnuson J."/>
            <person name="Mondo S."/>
            <person name="Nolan M."/>
            <person name="Ohm R."/>
            <person name="Pangilinan J."/>
            <person name="Park H.-J."/>
            <person name="Ramirez L."/>
            <person name="Alfaro M."/>
            <person name="Sun H."/>
            <person name="Tritt A."/>
            <person name="Yoshinaga Y."/>
            <person name="Zwiers L.-H."/>
            <person name="Turgeon B."/>
            <person name="Goodwin S."/>
            <person name="Spatafora J."/>
            <person name="Crous P."/>
            <person name="Grigoriev I."/>
        </authorList>
    </citation>
    <scope>NUCLEOTIDE SEQUENCE</scope>
    <source>
        <strain evidence="4">CBS 110217</strain>
    </source>
</reference>
<sequence length="158" mass="17177">CSALSWTKAQSYDTKDWSLLTTILAPTLSIDYSAIKGPSGLAPAQPALAFVAHISSPTELGNSDVKTQHLLGLARWMRLSGGEVTTVRQIRARHWNTATEDGVGATGHGTVQHWYSKGGETETETGMGKGAGMWWLSGLRPEITFWEGDMARVMGWMQ</sequence>
<organism evidence="4 5">
    <name type="scientific">Setomelanomma holmii</name>
    <dbReference type="NCBI Taxonomy" id="210430"/>
    <lineage>
        <taxon>Eukaryota</taxon>
        <taxon>Fungi</taxon>
        <taxon>Dikarya</taxon>
        <taxon>Ascomycota</taxon>
        <taxon>Pezizomycotina</taxon>
        <taxon>Dothideomycetes</taxon>
        <taxon>Pleosporomycetidae</taxon>
        <taxon>Pleosporales</taxon>
        <taxon>Pleosporineae</taxon>
        <taxon>Phaeosphaeriaceae</taxon>
        <taxon>Setomelanomma</taxon>
    </lineage>
</organism>
<evidence type="ECO:0000256" key="1">
    <source>
        <dbReference type="ARBA" id="ARBA00008584"/>
    </source>
</evidence>
<comment type="caution">
    <text evidence="4">The sequence shown here is derived from an EMBL/GenBank/DDBJ whole genome shotgun (WGS) entry which is preliminary data.</text>
</comment>
<proteinExistence type="inferred from homology"/>
<dbReference type="EMBL" id="ML978226">
    <property type="protein sequence ID" value="KAF2027432.1"/>
    <property type="molecule type" value="Genomic_DNA"/>
</dbReference>
<evidence type="ECO:0000259" key="3">
    <source>
        <dbReference type="Pfam" id="PF02982"/>
    </source>
</evidence>
<dbReference type="InterPro" id="IPR049884">
    <property type="entry name" value="Scytalone_dh"/>
</dbReference>
<dbReference type="GO" id="GO:0016829">
    <property type="term" value="F:lyase activity"/>
    <property type="evidence" value="ECO:0007669"/>
    <property type="project" value="UniProtKB-KW"/>
</dbReference>
<comment type="similarity">
    <text evidence="1">Belongs to the scytalone dehydratase family.</text>
</comment>
<dbReference type="InterPro" id="IPR032710">
    <property type="entry name" value="NTF2-like_dom_sf"/>
</dbReference>
<evidence type="ECO:0000256" key="2">
    <source>
        <dbReference type="ARBA" id="ARBA00023239"/>
    </source>
</evidence>
<protein>
    <submittedName>
        <fullName evidence="4">NTF2-like protein</fullName>
    </submittedName>
</protein>